<feature type="transmembrane region" description="Helical" evidence="6">
    <location>
        <begin position="144"/>
        <end position="165"/>
    </location>
</feature>
<dbReference type="InterPro" id="IPR036259">
    <property type="entry name" value="MFS_trans_sf"/>
</dbReference>
<evidence type="ECO:0000256" key="6">
    <source>
        <dbReference type="SAM" id="Phobius"/>
    </source>
</evidence>
<feature type="transmembrane region" description="Helical" evidence="6">
    <location>
        <begin position="346"/>
        <end position="366"/>
    </location>
</feature>
<dbReference type="RefSeq" id="WP_371752555.1">
    <property type="nucleotide sequence ID" value="NZ_JAYJLD010000002.1"/>
</dbReference>
<comment type="caution">
    <text evidence="8">The sequence shown here is derived from an EMBL/GenBank/DDBJ whole genome shotgun (WGS) entry which is preliminary data.</text>
</comment>
<keyword evidence="9" id="KW-1185">Reference proteome</keyword>
<sequence>MQAALANRQEMRKTMYHILFAISLVHLLNDSMQAVIPAILPILKSSMSLSYLQVGLIVFALNITASVLQPAFGLYTDLKPSPYLLPIGMSSTFLGMLGLAFAPSFYFVLMSVIMVGIGSAVFHPEASRVAHMAAGARKGLAQSIFQVGGNSGQSLAPIMTALIFVRLGQFGAIWFTIAAFTAILIQLYIAEWYRQILHHTHSLRAKTKAAQSGANRQRKVAVAMSLLLVFVFARSWYHSAITNYYPFFLLDKYHIPLQQTQIYIFLFLAAGAIGTFLGGPLSDRLGKRNILLFSMLGSAPLAMLLPYANLFWAYVISLVNGFIILSSFSVLVVYAQELMPGRVGMVSGLTIGLAFGMGAIGSAVLGGLADKIGIAEIMKLSSYLPLSGLVALLLPTDQTLRKWGVETES</sequence>
<evidence type="ECO:0000256" key="2">
    <source>
        <dbReference type="ARBA" id="ARBA00022448"/>
    </source>
</evidence>
<feature type="transmembrane region" description="Helical" evidence="6">
    <location>
        <begin position="49"/>
        <end position="68"/>
    </location>
</feature>
<feature type="transmembrane region" description="Helical" evidence="6">
    <location>
        <begin position="105"/>
        <end position="123"/>
    </location>
</feature>
<name>A0ABU5ZD68_9BACL</name>
<reference evidence="8" key="1">
    <citation type="submission" date="2023-12" db="EMBL/GenBank/DDBJ databases">
        <title>Fervidustalea candida gen. nov., sp. nov., a novel member of the family Paenibacillaceae isolated from a geothermal area.</title>
        <authorList>
            <person name="Li W.-J."/>
            <person name="Jiao J.-Y."/>
            <person name="Chen Y."/>
        </authorList>
    </citation>
    <scope>NUCLEOTIDE SEQUENCE</scope>
    <source>
        <strain evidence="8">SYSU GA230002</strain>
    </source>
</reference>
<feature type="transmembrane region" description="Helical" evidence="6">
    <location>
        <begin position="171"/>
        <end position="190"/>
    </location>
</feature>
<feature type="transmembrane region" description="Helical" evidence="6">
    <location>
        <begin position="290"/>
        <end position="308"/>
    </location>
</feature>
<protein>
    <submittedName>
        <fullName evidence="8">MFS transporter</fullName>
    </submittedName>
</protein>
<keyword evidence="4 6" id="KW-1133">Transmembrane helix</keyword>
<dbReference type="Pfam" id="PF07690">
    <property type="entry name" value="MFS_1"/>
    <property type="match status" value="1"/>
</dbReference>
<dbReference type="Gene3D" id="1.20.1250.20">
    <property type="entry name" value="MFS general substrate transporter like domains"/>
    <property type="match status" value="2"/>
</dbReference>
<dbReference type="PANTHER" id="PTHR43129">
    <property type="entry name" value="FOSMIDOMYCIN RESISTANCE PROTEIN"/>
    <property type="match status" value="1"/>
</dbReference>
<dbReference type="InterPro" id="IPR011701">
    <property type="entry name" value="MFS"/>
</dbReference>
<feature type="transmembrane region" description="Helical" evidence="6">
    <location>
        <begin position="314"/>
        <end position="334"/>
    </location>
</feature>
<feature type="domain" description="Major facilitator superfamily (MFS) profile" evidence="7">
    <location>
        <begin position="18"/>
        <end position="399"/>
    </location>
</feature>
<feature type="transmembrane region" description="Helical" evidence="6">
    <location>
        <begin position="80"/>
        <end position="99"/>
    </location>
</feature>
<evidence type="ECO:0000313" key="9">
    <source>
        <dbReference type="Proteomes" id="UP001310386"/>
    </source>
</evidence>
<comment type="subcellular location">
    <subcellularLocation>
        <location evidence="1">Cell membrane</location>
        <topology evidence="1">Multi-pass membrane protein</topology>
    </subcellularLocation>
</comment>
<dbReference type="PANTHER" id="PTHR43129:SF1">
    <property type="entry name" value="FOSMIDOMYCIN RESISTANCE PROTEIN"/>
    <property type="match status" value="1"/>
</dbReference>
<feature type="transmembrane region" description="Helical" evidence="6">
    <location>
        <begin position="220"/>
        <end position="240"/>
    </location>
</feature>
<feature type="transmembrane region" description="Helical" evidence="6">
    <location>
        <begin position="260"/>
        <end position="278"/>
    </location>
</feature>
<organism evidence="8 9">
    <name type="scientific">Ferviditalea candida</name>
    <dbReference type="NCBI Taxonomy" id="3108399"/>
    <lineage>
        <taxon>Bacteria</taxon>
        <taxon>Bacillati</taxon>
        <taxon>Bacillota</taxon>
        <taxon>Bacilli</taxon>
        <taxon>Bacillales</taxon>
        <taxon>Paenibacillaceae</taxon>
        <taxon>Ferviditalea</taxon>
    </lineage>
</organism>
<keyword evidence="2" id="KW-0813">Transport</keyword>
<evidence type="ECO:0000256" key="1">
    <source>
        <dbReference type="ARBA" id="ARBA00004651"/>
    </source>
</evidence>
<evidence type="ECO:0000256" key="3">
    <source>
        <dbReference type="ARBA" id="ARBA00022692"/>
    </source>
</evidence>
<gene>
    <name evidence="8" type="ORF">VF724_02070</name>
</gene>
<evidence type="ECO:0000256" key="5">
    <source>
        <dbReference type="ARBA" id="ARBA00023136"/>
    </source>
</evidence>
<dbReference type="Proteomes" id="UP001310386">
    <property type="component" value="Unassembled WGS sequence"/>
</dbReference>
<dbReference type="InterPro" id="IPR020846">
    <property type="entry name" value="MFS_dom"/>
</dbReference>
<feature type="transmembrane region" description="Helical" evidence="6">
    <location>
        <begin position="372"/>
        <end position="394"/>
    </location>
</feature>
<dbReference type="PROSITE" id="PS50850">
    <property type="entry name" value="MFS"/>
    <property type="match status" value="1"/>
</dbReference>
<evidence type="ECO:0000256" key="4">
    <source>
        <dbReference type="ARBA" id="ARBA00022989"/>
    </source>
</evidence>
<proteinExistence type="predicted"/>
<evidence type="ECO:0000259" key="7">
    <source>
        <dbReference type="PROSITE" id="PS50850"/>
    </source>
</evidence>
<dbReference type="SUPFAM" id="SSF103473">
    <property type="entry name" value="MFS general substrate transporter"/>
    <property type="match status" value="1"/>
</dbReference>
<dbReference type="EMBL" id="JAYJLD010000002">
    <property type="protein sequence ID" value="MEB3100444.1"/>
    <property type="molecule type" value="Genomic_DNA"/>
</dbReference>
<dbReference type="CDD" id="cd17478">
    <property type="entry name" value="MFS_FsR"/>
    <property type="match status" value="1"/>
</dbReference>
<keyword evidence="5 6" id="KW-0472">Membrane</keyword>
<evidence type="ECO:0000313" key="8">
    <source>
        <dbReference type="EMBL" id="MEB3100444.1"/>
    </source>
</evidence>
<accession>A0ABU5ZD68</accession>
<keyword evidence="3 6" id="KW-0812">Transmembrane</keyword>